<dbReference type="InterPro" id="IPR025491">
    <property type="entry name" value="DUF4382"/>
</dbReference>
<comment type="caution">
    <text evidence="2">The sequence shown here is derived from an EMBL/GenBank/DDBJ whole genome shotgun (WGS) entry which is preliminary data.</text>
</comment>
<feature type="domain" description="DUF4382" evidence="1">
    <location>
        <begin position="29"/>
        <end position="166"/>
    </location>
</feature>
<organism evidence="2 3">
    <name type="scientific">Algoriphagus marincola HL-49</name>
    <dbReference type="NCBI Taxonomy" id="1305737"/>
    <lineage>
        <taxon>Bacteria</taxon>
        <taxon>Pseudomonadati</taxon>
        <taxon>Bacteroidota</taxon>
        <taxon>Cytophagia</taxon>
        <taxon>Cytophagales</taxon>
        <taxon>Cyclobacteriaceae</taxon>
        <taxon>Algoriphagus</taxon>
    </lineage>
</organism>
<sequence length="266" mass="29319">MRNLLRSIIGILAISFSYSCSDLSDEPRALLNLVLVDAPPAYDSVFIEILGVDVRMNVEGRDTEEQSFFIPYELGDKRVRVSDLVGGEVLLLGRGSLPPGRIIELEMRLGTDHSLWENENVYPIAVPTDEEALVNIPVTLDLDGGLSYDVILDFDLEKSIQTTRTEPFAFELTPSVTAILPGTFGEIRGSLSPTTLSPAITAIQAGDSISTHANSAGTFLFRLEPGIYDLYLDPKDEAFLADTIRGVEVRLRETLTLDRINFRSNL</sequence>
<gene>
    <name evidence="2" type="ORF">HLUCCX10_09045</name>
</gene>
<dbReference type="Pfam" id="PF14321">
    <property type="entry name" value="DUF4382"/>
    <property type="match status" value="1"/>
</dbReference>
<evidence type="ECO:0000313" key="2">
    <source>
        <dbReference type="EMBL" id="KPQ15544.1"/>
    </source>
</evidence>
<evidence type="ECO:0000259" key="1">
    <source>
        <dbReference type="Pfam" id="PF14321"/>
    </source>
</evidence>
<proteinExistence type="predicted"/>
<reference evidence="2 3" key="1">
    <citation type="submission" date="2015-09" db="EMBL/GenBank/DDBJ databases">
        <title>Identification and resolution of microdiversity through metagenomic sequencing of parallel consortia.</title>
        <authorList>
            <person name="Nelson W.C."/>
            <person name="Romine M.F."/>
            <person name="Lindemann S.R."/>
        </authorList>
    </citation>
    <scope>NUCLEOTIDE SEQUENCE [LARGE SCALE GENOMIC DNA]</scope>
    <source>
        <strain evidence="2">HL-49</strain>
    </source>
</reference>
<dbReference type="STRING" id="1305737.GCA_000526355_02956"/>
<dbReference type="AlphaFoldDB" id="A0A0P7YAA2"/>
<dbReference type="EMBL" id="LJXT01000050">
    <property type="protein sequence ID" value="KPQ15544.1"/>
    <property type="molecule type" value="Genomic_DNA"/>
</dbReference>
<protein>
    <recommendedName>
        <fullName evidence="1">DUF4382 domain-containing protein</fullName>
    </recommendedName>
</protein>
<name>A0A0P7YAA2_9BACT</name>
<dbReference type="PATRIC" id="fig|1305737.6.peg.2444"/>
<dbReference type="Proteomes" id="UP000050421">
    <property type="component" value="Unassembled WGS sequence"/>
</dbReference>
<accession>A0A0P7YAA2</accession>
<evidence type="ECO:0000313" key="3">
    <source>
        <dbReference type="Proteomes" id="UP000050421"/>
    </source>
</evidence>
<dbReference type="PROSITE" id="PS51257">
    <property type="entry name" value="PROKAR_LIPOPROTEIN"/>
    <property type="match status" value="1"/>
</dbReference>
<dbReference type="OrthoDB" id="838241at2"/>